<proteinExistence type="predicted"/>
<gene>
    <name evidence="2" type="ORF">CCS01_17380</name>
</gene>
<dbReference type="InterPro" id="IPR029058">
    <property type="entry name" value="AB_hydrolase_fold"/>
</dbReference>
<sequence>MTEPETLTIDVNGFPTRVWRKGAGPALGFLAGFGGLPRWIPFLDELARGRTVIVPSLPGFPGGDRGHSVLDSHLDWLLAVREILDKAGLSGADLAGSSVGASLAAEIAALWPATVRRLALIAPFGLFDETNPPTDPWAQRADAVPGLMCADAEKWTALKTPPEGANSIEWPIEQVRANEAAARIFWPLGNTRIEKRLRLVKAPTLLLWGEQDRIIPRAYADVFAKGIGGPTRIQVIAGAGHLAELDRPAETAAAIAGFLEAD</sequence>
<dbReference type="EMBL" id="NHRY01000190">
    <property type="protein sequence ID" value="PPQ31382.1"/>
    <property type="molecule type" value="Genomic_DNA"/>
</dbReference>
<protein>
    <recommendedName>
        <fullName evidence="1">AB hydrolase-1 domain-containing protein</fullName>
    </recommendedName>
</protein>
<dbReference type="Proteomes" id="UP000239724">
    <property type="component" value="Unassembled WGS sequence"/>
</dbReference>
<dbReference type="Pfam" id="PF12697">
    <property type="entry name" value="Abhydrolase_6"/>
    <property type="match status" value="1"/>
</dbReference>
<accession>A0A2S6N9T7</accession>
<dbReference type="GO" id="GO:0016020">
    <property type="term" value="C:membrane"/>
    <property type="evidence" value="ECO:0007669"/>
    <property type="project" value="TreeGrafter"/>
</dbReference>
<dbReference type="PANTHER" id="PTHR43798">
    <property type="entry name" value="MONOACYLGLYCEROL LIPASE"/>
    <property type="match status" value="1"/>
</dbReference>
<dbReference type="PANTHER" id="PTHR43798:SF33">
    <property type="entry name" value="HYDROLASE, PUTATIVE (AFU_ORTHOLOGUE AFUA_2G14860)-RELATED"/>
    <property type="match status" value="1"/>
</dbReference>
<evidence type="ECO:0000313" key="3">
    <source>
        <dbReference type="Proteomes" id="UP000239724"/>
    </source>
</evidence>
<feature type="domain" description="AB hydrolase-1" evidence="1">
    <location>
        <begin position="39"/>
        <end position="254"/>
    </location>
</feature>
<keyword evidence="3" id="KW-1185">Reference proteome</keyword>
<dbReference type="InterPro" id="IPR050266">
    <property type="entry name" value="AB_hydrolase_sf"/>
</dbReference>
<reference evidence="2 3" key="1">
    <citation type="journal article" date="2018" name="Arch. Microbiol.">
        <title>New insights into the metabolic potential of the phototrophic purple bacterium Rhodopila globiformis DSM 161(T) from its draft genome sequence and evidence for a vanadium-dependent nitrogenase.</title>
        <authorList>
            <person name="Imhoff J.F."/>
            <person name="Rahn T."/>
            <person name="Kunzel S."/>
            <person name="Neulinger S.C."/>
        </authorList>
    </citation>
    <scope>NUCLEOTIDE SEQUENCE [LARGE SCALE GENOMIC DNA]</scope>
    <source>
        <strain evidence="2 3">DSM 161</strain>
    </source>
</reference>
<dbReference type="AlphaFoldDB" id="A0A2S6N9T7"/>
<name>A0A2S6N9T7_RHOGL</name>
<dbReference type="Gene3D" id="3.40.50.1820">
    <property type="entry name" value="alpha/beta hydrolase"/>
    <property type="match status" value="1"/>
</dbReference>
<organism evidence="2 3">
    <name type="scientific">Rhodopila globiformis</name>
    <name type="common">Rhodopseudomonas globiformis</name>
    <dbReference type="NCBI Taxonomy" id="1071"/>
    <lineage>
        <taxon>Bacteria</taxon>
        <taxon>Pseudomonadati</taxon>
        <taxon>Pseudomonadota</taxon>
        <taxon>Alphaproteobacteria</taxon>
        <taxon>Acetobacterales</taxon>
        <taxon>Acetobacteraceae</taxon>
        <taxon>Rhodopila</taxon>
    </lineage>
</organism>
<dbReference type="OrthoDB" id="9799612at2"/>
<dbReference type="PRINTS" id="PR00111">
    <property type="entry name" value="ABHYDROLASE"/>
</dbReference>
<dbReference type="InterPro" id="IPR000073">
    <property type="entry name" value="AB_hydrolase_1"/>
</dbReference>
<dbReference type="SUPFAM" id="SSF53474">
    <property type="entry name" value="alpha/beta-Hydrolases"/>
    <property type="match status" value="1"/>
</dbReference>
<comment type="caution">
    <text evidence="2">The sequence shown here is derived from an EMBL/GenBank/DDBJ whole genome shotgun (WGS) entry which is preliminary data.</text>
</comment>
<evidence type="ECO:0000313" key="2">
    <source>
        <dbReference type="EMBL" id="PPQ31382.1"/>
    </source>
</evidence>
<dbReference type="RefSeq" id="WP_104520091.1">
    <property type="nucleotide sequence ID" value="NZ_NHRY01000190.1"/>
</dbReference>
<evidence type="ECO:0000259" key="1">
    <source>
        <dbReference type="Pfam" id="PF12697"/>
    </source>
</evidence>